<evidence type="ECO:0000256" key="1">
    <source>
        <dbReference type="SAM" id="MobiDB-lite"/>
    </source>
</evidence>
<dbReference type="InterPro" id="IPR006847">
    <property type="entry name" value="IF2_N"/>
</dbReference>
<feature type="compositionally biased region" description="Polar residues" evidence="1">
    <location>
        <begin position="81"/>
        <end position="94"/>
    </location>
</feature>
<feature type="region of interest" description="Disordered" evidence="1">
    <location>
        <begin position="116"/>
        <end position="135"/>
    </location>
</feature>
<feature type="compositionally biased region" description="Basic and acidic residues" evidence="1">
    <location>
        <begin position="122"/>
        <end position="131"/>
    </location>
</feature>
<evidence type="ECO:0008006" key="5">
    <source>
        <dbReference type="Google" id="ProtNLM"/>
    </source>
</evidence>
<gene>
    <name evidence="4" type="ORF">METZ01_LOCUS158566</name>
</gene>
<dbReference type="Pfam" id="PF08364">
    <property type="entry name" value="IF2_assoc"/>
    <property type="match status" value="1"/>
</dbReference>
<evidence type="ECO:0000259" key="3">
    <source>
        <dbReference type="Pfam" id="PF08364"/>
    </source>
</evidence>
<reference evidence="4" key="1">
    <citation type="submission" date="2018-05" db="EMBL/GenBank/DDBJ databases">
        <authorList>
            <person name="Lanie J.A."/>
            <person name="Ng W.-L."/>
            <person name="Kazmierczak K.M."/>
            <person name="Andrzejewski T.M."/>
            <person name="Davidsen T.M."/>
            <person name="Wayne K.J."/>
            <person name="Tettelin H."/>
            <person name="Glass J.I."/>
            <person name="Rusch D."/>
            <person name="Podicherti R."/>
            <person name="Tsui H.-C.T."/>
            <person name="Winkler M.E."/>
        </authorList>
    </citation>
    <scope>NUCLEOTIDE SEQUENCE</scope>
</reference>
<dbReference type="AlphaFoldDB" id="A0A382AXC8"/>
<dbReference type="EMBL" id="UINC01027084">
    <property type="protein sequence ID" value="SVB05712.1"/>
    <property type="molecule type" value="Genomic_DNA"/>
</dbReference>
<organism evidence="4">
    <name type="scientific">marine metagenome</name>
    <dbReference type="NCBI Taxonomy" id="408172"/>
    <lineage>
        <taxon>unclassified sequences</taxon>
        <taxon>metagenomes</taxon>
        <taxon>ecological metagenomes</taxon>
    </lineage>
</organism>
<dbReference type="InterPro" id="IPR013575">
    <property type="entry name" value="IF2_assoc_dom_bac"/>
</dbReference>
<sequence>MPTKNAKDVITDVEKSELLSFLRKKHGKDSGDIPRKITLRRKTISELKVPVANQGRSKPRSKTVSIEFRKRRTYAKRSDLTQNLKNDEQLNLSAKQPDKAIPEKEAVEKEKLVAEENNIDNNSEHTEENIKESALQNDVAKDEILASQVIEIKDPVSEILPDIDTEKSADKEKKKKKDQAHHKRKELHVATTVTGRRRKKIRPTPIIQQQTNKQHGFEKPTTPIVREVAIPENISVSELGQRMSVKGSEVVKILMGLGTMTTINQIIDQETAAIVVEEMGHKPQLQN</sequence>
<evidence type="ECO:0000259" key="2">
    <source>
        <dbReference type="Pfam" id="PF04760"/>
    </source>
</evidence>
<proteinExistence type="predicted"/>
<feature type="region of interest" description="Disordered" evidence="1">
    <location>
        <begin position="81"/>
        <end position="103"/>
    </location>
</feature>
<feature type="domain" description="Initiation factor 2 associated" evidence="3">
    <location>
        <begin position="34"/>
        <end position="77"/>
    </location>
</feature>
<accession>A0A382AXC8</accession>
<evidence type="ECO:0000313" key="4">
    <source>
        <dbReference type="EMBL" id="SVB05712.1"/>
    </source>
</evidence>
<dbReference type="Pfam" id="PF04760">
    <property type="entry name" value="IF2_N"/>
    <property type="match status" value="1"/>
</dbReference>
<feature type="compositionally biased region" description="Basic residues" evidence="1">
    <location>
        <begin position="173"/>
        <end position="185"/>
    </location>
</feature>
<name>A0A382AXC8_9ZZZZ</name>
<feature type="domain" description="Translation initiation factor IF-2 N-terminal" evidence="2">
    <location>
        <begin position="231"/>
        <end position="282"/>
    </location>
</feature>
<feature type="region of interest" description="Disordered" evidence="1">
    <location>
        <begin position="163"/>
        <end position="185"/>
    </location>
</feature>
<protein>
    <recommendedName>
        <fullName evidence="5">Translation initiation factor IF-2 N-terminal domain-containing protein</fullName>
    </recommendedName>
</protein>
<feature type="non-terminal residue" evidence="4">
    <location>
        <position position="287"/>
    </location>
</feature>